<dbReference type="GO" id="GO:0005524">
    <property type="term" value="F:ATP binding"/>
    <property type="evidence" value="ECO:0007669"/>
    <property type="project" value="UniProtKB-KW"/>
</dbReference>
<dbReference type="OrthoDB" id="202825at2759"/>
<dbReference type="GO" id="GO:0000226">
    <property type="term" value="P:microtubule cytoskeleton organization"/>
    <property type="evidence" value="ECO:0007669"/>
    <property type="project" value="TreeGrafter"/>
</dbReference>
<reference evidence="4" key="1">
    <citation type="submission" date="2021-06" db="EMBL/GenBank/DDBJ databases">
        <authorList>
            <person name="Hodson N. C."/>
            <person name="Mongue J. A."/>
            <person name="Jaron S. K."/>
        </authorList>
    </citation>
    <scope>NUCLEOTIDE SEQUENCE</scope>
</reference>
<dbReference type="GO" id="GO:0036064">
    <property type="term" value="C:ciliary basal body"/>
    <property type="evidence" value="ECO:0007669"/>
    <property type="project" value="TreeGrafter"/>
</dbReference>
<dbReference type="PANTHER" id="PTHR12241:SF162">
    <property type="entry name" value="TUBULIN MONOGLUTAMYLASE TTLL4"/>
    <property type="match status" value="1"/>
</dbReference>
<dbReference type="GO" id="GO:0070740">
    <property type="term" value="F:tubulin-glutamic acid ligase activity"/>
    <property type="evidence" value="ECO:0007669"/>
    <property type="project" value="TreeGrafter"/>
</dbReference>
<evidence type="ECO:0000256" key="3">
    <source>
        <dbReference type="ARBA" id="ARBA00022840"/>
    </source>
</evidence>
<comment type="caution">
    <text evidence="4">The sequence shown here is derived from an EMBL/GenBank/DDBJ whole genome shotgun (WGS) entry which is preliminary data.</text>
</comment>
<sequence>MIVQQYISKPLLINDRKFDLRIYVLVTNFHPLRVYLYNDGLVRFAPVKYSHDVKRVSDRYMHLTNYSVNKNCDLYTQNEDANACKGHKCIFSFIAAK</sequence>
<evidence type="ECO:0000256" key="2">
    <source>
        <dbReference type="ARBA" id="ARBA00022741"/>
    </source>
</evidence>
<evidence type="ECO:0000313" key="4">
    <source>
        <dbReference type="EMBL" id="CAG7824882.1"/>
    </source>
</evidence>
<keyword evidence="5" id="KW-1185">Reference proteome</keyword>
<evidence type="ECO:0000256" key="1">
    <source>
        <dbReference type="ARBA" id="ARBA00022598"/>
    </source>
</evidence>
<dbReference type="Pfam" id="PF03133">
    <property type="entry name" value="TTL"/>
    <property type="match status" value="1"/>
</dbReference>
<organism evidence="4 5">
    <name type="scientific">Allacma fusca</name>
    <dbReference type="NCBI Taxonomy" id="39272"/>
    <lineage>
        <taxon>Eukaryota</taxon>
        <taxon>Metazoa</taxon>
        <taxon>Ecdysozoa</taxon>
        <taxon>Arthropoda</taxon>
        <taxon>Hexapoda</taxon>
        <taxon>Collembola</taxon>
        <taxon>Symphypleona</taxon>
        <taxon>Sminthuridae</taxon>
        <taxon>Allacma</taxon>
    </lineage>
</organism>
<dbReference type="Proteomes" id="UP000708208">
    <property type="component" value="Unassembled WGS sequence"/>
</dbReference>
<dbReference type="GO" id="GO:0015631">
    <property type="term" value="F:tubulin binding"/>
    <property type="evidence" value="ECO:0007669"/>
    <property type="project" value="TreeGrafter"/>
</dbReference>
<keyword evidence="3" id="KW-0067">ATP-binding</keyword>
<protein>
    <submittedName>
        <fullName evidence="4">Uncharacterized protein</fullName>
    </submittedName>
</protein>
<dbReference type="InterPro" id="IPR004344">
    <property type="entry name" value="TTL/TTLL_fam"/>
</dbReference>
<name>A0A8J2KWU3_9HEXA</name>
<accession>A0A8J2KWU3</accession>
<dbReference type="AlphaFoldDB" id="A0A8J2KWU3"/>
<proteinExistence type="predicted"/>
<keyword evidence="2" id="KW-0547">Nucleotide-binding</keyword>
<dbReference type="PANTHER" id="PTHR12241">
    <property type="entry name" value="TUBULIN POLYGLUTAMYLASE"/>
    <property type="match status" value="1"/>
</dbReference>
<dbReference type="EMBL" id="CAJVCH010534339">
    <property type="protein sequence ID" value="CAG7824882.1"/>
    <property type="molecule type" value="Genomic_DNA"/>
</dbReference>
<feature type="non-terminal residue" evidence="4">
    <location>
        <position position="97"/>
    </location>
</feature>
<evidence type="ECO:0000313" key="5">
    <source>
        <dbReference type="Proteomes" id="UP000708208"/>
    </source>
</evidence>
<dbReference type="PROSITE" id="PS51221">
    <property type="entry name" value="TTL"/>
    <property type="match status" value="1"/>
</dbReference>
<gene>
    <name evidence="4" type="ORF">AFUS01_LOCUS35018</name>
</gene>
<keyword evidence="1" id="KW-0436">Ligase</keyword>